<comment type="catalytic activity">
    <reaction evidence="9">
        <text>(6S)-5,6,7,8-tetrahydrofolyl-(gamma-L-Glu)(n) + L-glutamate + ATP = (6S)-5,6,7,8-tetrahydrofolyl-(gamma-L-Glu)(n+1) + ADP + phosphate + H(+)</text>
        <dbReference type="Rhea" id="RHEA:10580"/>
        <dbReference type="Rhea" id="RHEA-COMP:14738"/>
        <dbReference type="Rhea" id="RHEA-COMP:14740"/>
        <dbReference type="ChEBI" id="CHEBI:15378"/>
        <dbReference type="ChEBI" id="CHEBI:29985"/>
        <dbReference type="ChEBI" id="CHEBI:30616"/>
        <dbReference type="ChEBI" id="CHEBI:43474"/>
        <dbReference type="ChEBI" id="CHEBI:141005"/>
        <dbReference type="ChEBI" id="CHEBI:456216"/>
        <dbReference type="EC" id="6.3.2.17"/>
    </reaction>
</comment>
<evidence type="ECO:0000256" key="2">
    <source>
        <dbReference type="ARBA" id="ARBA00013025"/>
    </source>
</evidence>
<dbReference type="PROSITE" id="PS01012">
    <property type="entry name" value="FOLYLPOLYGLU_SYNT_2"/>
    <property type="match status" value="1"/>
</dbReference>
<dbReference type="GO" id="GO:0046872">
    <property type="term" value="F:metal ion binding"/>
    <property type="evidence" value="ECO:0007669"/>
    <property type="project" value="UniProtKB-KW"/>
</dbReference>
<organism evidence="13 14">
    <name type="scientific">Ruminococcus albus</name>
    <dbReference type="NCBI Taxonomy" id="1264"/>
    <lineage>
        <taxon>Bacteria</taxon>
        <taxon>Bacillati</taxon>
        <taxon>Bacillota</taxon>
        <taxon>Clostridia</taxon>
        <taxon>Eubacteriales</taxon>
        <taxon>Oscillospiraceae</taxon>
        <taxon>Ruminococcus</taxon>
    </lineage>
</organism>
<dbReference type="Gene3D" id="3.90.190.20">
    <property type="entry name" value="Mur ligase, C-terminal domain"/>
    <property type="match status" value="1"/>
</dbReference>
<dbReference type="PANTHER" id="PTHR11136">
    <property type="entry name" value="FOLYLPOLYGLUTAMATE SYNTHASE-RELATED"/>
    <property type="match status" value="1"/>
</dbReference>
<dbReference type="GO" id="GO:0008841">
    <property type="term" value="F:dihydrofolate synthase activity"/>
    <property type="evidence" value="ECO:0007669"/>
    <property type="project" value="TreeGrafter"/>
</dbReference>
<dbReference type="EMBL" id="FOKQ01000005">
    <property type="protein sequence ID" value="SFB95207.1"/>
    <property type="molecule type" value="Genomic_DNA"/>
</dbReference>
<evidence type="ECO:0000256" key="1">
    <source>
        <dbReference type="ARBA" id="ARBA00008276"/>
    </source>
</evidence>
<evidence type="ECO:0000256" key="6">
    <source>
        <dbReference type="ARBA" id="ARBA00022840"/>
    </source>
</evidence>
<evidence type="ECO:0000256" key="9">
    <source>
        <dbReference type="ARBA" id="ARBA00047493"/>
    </source>
</evidence>
<keyword evidence="5 10" id="KW-0547">Nucleotide-binding</keyword>
<dbReference type="InterPro" id="IPR036615">
    <property type="entry name" value="Mur_ligase_C_dom_sf"/>
</dbReference>
<dbReference type="NCBIfam" id="TIGR01499">
    <property type="entry name" value="folC"/>
    <property type="match status" value="1"/>
</dbReference>
<dbReference type="InterPro" id="IPR036565">
    <property type="entry name" value="Mur-like_cat_sf"/>
</dbReference>
<keyword evidence="7" id="KW-0460">Magnesium</keyword>
<name>A0A1I1F7B9_RUMAL</name>
<dbReference type="InterPro" id="IPR004101">
    <property type="entry name" value="Mur_ligase_C"/>
</dbReference>
<evidence type="ECO:0000256" key="3">
    <source>
        <dbReference type="ARBA" id="ARBA00022598"/>
    </source>
</evidence>
<evidence type="ECO:0000259" key="12">
    <source>
        <dbReference type="Pfam" id="PF08245"/>
    </source>
</evidence>
<proteinExistence type="inferred from homology"/>
<dbReference type="RefSeq" id="WP_074960375.1">
    <property type="nucleotide sequence ID" value="NZ_FOKQ01000005.1"/>
</dbReference>
<dbReference type="InterPro" id="IPR018109">
    <property type="entry name" value="Folylpolyglutamate_synth_CS"/>
</dbReference>
<dbReference type="GO" id="GO:0005737">
    <property type="term" value="C:cytoplasm"/>
    <property type="evidence" value="ECO:0007669"/>
    <property type="project" value="TreeGrafter"/>
</dbReference>
<evidence type="ECO:0000259" key="11">
    <source>
        <dbReference type="Pfam" id="PF02875"/>
    </source>
</evidence>
<dbReference type="InterPro" id="IPR001645">
    <property type="entry name" value="Folylpolyglutamate_synth"/>
</dbReference>
<feature type="domain" description="Mur ligase central" evidence="12">
    <location>
        <begin position="44"/>
        <end position="261"/>
    </location>
</feature>
<dbReference type="PANTHER" id="PTHR11136:SF0">
    <property type="entry name" value="DIHYDROFOLATE SYNTHETASE-RELATED"/>
    <property type="match status" value="1"/>
</dbReference>
<dbReference type="PIRSF" id="PIRSF001563">
    <property type="entry name" value="Folylpolyglu_synth"/>
    <property type="match status" value="1"/>
</dbReference>
<reference evidence="13 14" key="1">
    <citation type="submission" date="2016-10" db="EMBL/GenBank/DDBJ databases">
        <authorList>
            <person name="de Groot N.N."/>
        </authorList>
    </citation>
    <scope>NUCLEOTIDE SEQUENCE [LARGE SCALE GENOMIC DNA]</scope>
    <source>
        <strain evidence="13 14">AR67</strain>
    </source>
</reference>
<dbReference type="GO" id="GO:0005524">
    <property type="term" value="F:ATP binding"/>
    <property type="evidence" value="ECO:0007669"/>
    <property type="project" value="UniProtKB-KW"/>
</dbReference>
<dbReference type="Pfam" id="PF02875">
    <property type="entry name" value="Mur_ligase_C"/>
    <property type="match status" value="1"/>
</dbReference>
<dbReference type="Proteomes" id="UP000182192">
    <property type="component" value="Unassembled WGS sequence"/>
</dbReference>
<comment type="similarity">
    <text evidence="1 10">Belongs to the folylpolyglutamate synthase family.</text>
</comment>
<dbReference type="PROSITE" id="PS01011">
    <property type="entry name" value="FOLYLPOLYGLU_SYNT_1"/>
    <property type="match status" value="1"/>
</dbReference>
<dbReference type="Pfam" id="PF08245">
    <property type="entry name" value="Mur_ligase_M"/>
    <property type="match status" value="1"/>
</dbReference>
<evidence type="ECO:0000256" key="5">
    <source>
        <dbReference type="ARBA" id="ARBA00022741"/>
    </source>
</evidence>
<evidence type="ECO:0000256" key="8">
    <source>
        <dbReference type="ARBA" id="ARBA00030592"/>
    </source>
</evidence>
<dbReference type="OrthoDB" id="9809356at2"/>
<gene>
    <name evidence="13" type="ORF">SAMN02910406_00893</name>
</gene>
<dbReference type="InterPro" id="IPR013221">
    <property type="entry name" value="Mur_ligase_cen"/>
</dbReference>
<dbReference type="AlphaFoldDB" id="A0A1I1F7B9"/>
<evidence type="ECO:0000313" key="14">
    <source>
        <dbReference type="Proteomes" id="UP000182192"/>
    </source>
</evidence>
<dbReference type="SUPFAM" id="SSF53623">
    <property type="entry name" value="MurD-like peptide ligases, catalytic domain"/>
    <property type="match status" value="1"/>
</dbReference>
<keyword evidence="6 10" id="KW-0067">ATP-binding</keyword>
<dbReference type="GO" id="GO:0004326">
    <property type="term" value="F:tetrahydrofolylpolyglutamate synthase activity"/>
    <property type="evidence" value="ECO:0007669"/>
    <property type="project" value="UniProtKB-EC"/>
</dbReference>
<keyword evidence="4" id="KW-0479">Metal-binding</keyword>
<dbReference type="EC" id="6.3.2.17" evidence="2"/>
<evidence type="ECO:0000256" key="10">
    <source>
        <dbReference type="PIRNR" id="PIRNR001563"/>
    </source>
</evidence>
<evidence type="ECO:0000256" key="7">
    <source>
        <dbReference type="ARBA" id="ARBA00022842"/>
    </source>
</evidence>
<dbReference type="SUPFAM" id="SSF53244">
    <property type="entry name" value="MurD-like peptide ligases, peptide-binding domain"/>
    <property type="match status" value="1"/>
</dbReference>
<dbReference type="Gene3D" id="3.40.1190.10">
    <property type="entry name" value="Mur-like, catalytic domain"/>
    <property type="match status" value="1"/>
</dbReference>
<accession>A0A1I1F7B9</accession>
<feature type="domain" description="Mur ligase C-terminal" evidence="11">
    <location>
        <begin position="288"/>
        <end position="398"/>
    </location>
</feature>
<keyword evidence="3 10" id="KW-0436">Ligase</keyword>
<evidence type="ECO:0000256" key="4">
    <source>
        <dbReference type="ARBA" id="ARBA00022723"/>
    </source>
</evidence>
<sequence length="424" mass="46127">MMYEEALNYLKTAAGRGSVLGLDRVRELLHLLGDPQEKLKIVHISGTNGKGSFAAMLSSVLRSSGYRTGSFCSPAMTGVTDSYRINGAEISKKRFAELIATIQPIAESMAEKPTEFEVIAAAAYLLFVEEGCDIAVVECGMGGDGDATNLMSAPLLSVITNVALDHCGFLGNTIAEIAGHKAGIIKRGCPVYFGGKDSDALTVISEHTKQLDAPLALYDDSPLSDIKYSLDGISFNWNGERFSVPLCGTYQRDNIVNLMCCVDILRKTGLTISTDSLRRGLAETVWQGRFEVLRRDPYVVFDGAHNPDGIARAAESIEMYFPDKVVLLIGVMADKDYKLYTDMLGRFIEKVYTVTPDNPRALDSAALAEVFAEKGIPAESFEKLPDGVSAAYSHAKEKGLPMMALGSLYMYREFKEAMILITGK</sequence>
<evidence type="ECO:0000313" key="13">
    <source>
        <dbReference type="EMBL" id="SFB95207.1"/>
    </source>
</evidence>
<protein>
    <recommendedName>
        <fullName evidence="2">tetrahydrofolate synthase</fullName>
        <ecNumber evidence="2">6.3.2.17</ecNumber>
    </recommendedName>
    <alternativeName>
        <fullName evidence="8">Tetrahydrofolylpolyglutamate synthase</fullName>
    </alternativeName>
</protein>